<evidence type="ECO:0000256" key="2">
    <source>
        <dbReference type="ARBA" id="ARBA00022448"/>
    </source>
</evidence>
<name>A0A9P6Q2Q9_9FUNG</name>
<dbReference type="OrthoDB" id="1935484at2759"/>
<protein>
    <recommendedName>
        <fullName evidence="8">Major facilitator superfamily (MFS) profile domain-containing protein</fullName>
    </recommendedName>
</protein>
<feature type="transmembrane region" description="Helical" evidence="7">
    <location>
        <begin position="195"/>
        <end position="216"/>
    </location>
</feature>
<evidence type="ECO:0000256" key="5">
    <source>
        <dbReference type="ARBA" id="ARBA00023136"/>
    </source>
</evidence>
<evidence type="ECO:0000259" key="8">
    <source>
        <dbReference type="PROSITE" id="PS50850"/>
    </source>
</evidence>
<feature type="transmembrane region" description="Helical" evidence="7">
    <location>
        <begin position="228"/>
        <end position="248"/>
    </location>
</feature>
<feature type="transmembrane region" description="Helical" evidence="7">
    <location>
        <begin position="134"/>
        <end position="152"/>
    </location>
</feature>
<feature type="transmembrane region" description="Helical" evidence="7">
    <location>
        <begin position="100"/>
        <end position="122"/>
    </location>
</feature>
<dbReference type="PROSITE" id="PS50850">
    <property type="entry name" value="MFS"/>
    <property type="match status" value="1"/>
</dbReference>
<evidence type="ECO:0000256" key="1">
    <source>
        <dbReference type="ARBA" id="ARBA00004141"/>
    </source>
</evidence>
<evidence type="ECO:0000256" key="3">
    <source>
        <dbReference type="ARBA" id="ARBA00022692"/>
    </source>
</evidence>
<keyword evidence="4 7" id="KW-1133">Transmembrane helix</keyword>
<keyword evidence="2" id="KW-0813">Transport</keyword>
<dbReference type="GO" id="GO:0016020">
    <property type="term" value="C:membrane"/>
    <property type="evidence" value="ECO:0007669"/>
    <property type="project" value="UniProtKB-SubCell"/>
</dbReference>
<evidence type="ECO:0000313" key="10">
    <source>
        <dbReference type="Proteomes" id="UP000807716"/>
    </source>
</evidence>
<feature type="domain" description="Major facilitator superfamily (MFS) profile" evidence="8">
    <location>
        <begin position="67"/>
        <end position="487"/>
    </location>
</feature>
<dbReference type="EMBL" id="JAAAJB010000366">
    <property type="protein sequence ID" value="KAG0257350.1"/>
    <property type="molecule type" value="Genomic_DNA"/>
</dbReference>
<dbReference type="InterPro" id="IPR020846">
    <property type="entry name" value="MFS_dom"/>
</dbReference>
<organism evidence="9 10">
    <name type="scientific">Actinomortierella ambigua</name>
    <dbReference type="NCBI Taxonomy" id="1343610"/>
    <lineage>
        <taxon>Eukaryota</taxon>
        <taxon>Fungi</taxon>
        <taxon>Fungi incertae sedis</taxon>
        <taxon>Mucoromycota</taxon>
        <taxon>Mortierellomycotina</taxon>
        <taxon>Mortierellomycetes</taxon>
        <taxon>Mortierellales</taxon>
        <taxon>Mortierellaceae</taxon>
        <taxon>Actinomortierella</taxon>
    </lineage>
</organism>
<feature type="region of interest" description="Disordered" evidence="6">
    <location>
        <begin position="1"/>
        <end position="32"/>
    </location>
</feature>
<dbReference type="Gene3D" id="1.20.1250.20">
    <property type="entry name" value="MFS general substrate transporter like domains"/>
    <property type="match status" value="1"/>
</dbReference>
<dbReference type="InterPro" id="IPR036259">
    <property type="entry name" value="MFS_trans_sf"/>
</dbReference>
<keyword evidence="5 7" id="KW-0472">Membrane</keyword>
<dbReference type="PANTHER" id="PTHR43791:SF65">
    <property type="entry name" value="MAJOR FACILITATOR SUPERFAMILY (MFS) PROFILE DOMAIN-CONTAINING PROTEIN-RELATED"/>
    <property type="match status" value="1"/>
</dbReference>
<proteinExistence type="predicted"/>
<sequence length="526" mass="59587">MTDKKDTSEQQKVDLERQTTSSGSSFSEDVSDRRLREIGEQHPFYVHDMTWTEEEEKRLVRTFDLRIMSWIGIMFFFMQLDRGNMSNALTDNIMDDLGVNLNTITLGTTVFVLFFCLFEIPSNMIIRRLGAHRWIPFLMTMWGIATTCQVFMHDRASFLICRAMVGMFEAGYIPGIAIYLTSYYKRGEMAVRLSIFWGTLAIANSVAGLLAFGVLRMRGLAGLQGWKWLFLIEGVATILVGILSFFVLPEGPTATKGYLRFDGFLTERQEQIAITRLIRDDPSKADPSKKVVGKAEILRAVLSARLWPNLLIGFFGLLPGTGLSTFAPLMIKSFGFGSLVSNVMAIPGHLWGLCTMAFVSWSSDRHKDRALHGFVATLYYAACVLTLALLPHDANKYSLYFAVILAQGGFTIWHPVNAAWIAENVAPVGKRSIALALYIISVNLCDIPGANVFRAEHAPRFIPGMWVLFSVLVITALLFLFQRYHLMWVNKKRDEETKGWTEADWDHYYVTTTHVGDDRLDFRFTY</sequence>
<dbReference type="SUPFAM" id="SSF103473">
    <property type="entry name" value="MFS general substrate transporter"/>
    <property type="match status" value="1"/>
</dbReference>
<dbReference type="Pfam" id="PF07690">
    <property type="entry name" value="MFS_1"/>
    <property type="match status" value="1"/>
</dbReference>
<comment type="caution">
    <text evidence="9">The sequence shown here is derived from an EMBL/GenBank/DDBJ whole genome shotgun (WGS) entry which is preliminary data.</text>
</comment>
<evidence type="ECO:0000256" key="4">
    <source>
        <dbReference type="ARBA" id="ARBA00022989"/>
    </source>
</evidence>
<evidence type="ECO:0000313" key="9">
    <source>
        <dbReference type="EMBL" id="KAG0257350.1"/>
    </source>
</evidence>
<gene>
    <name evidence="9" type="ORF">DFQ27_005182</name>
</gene>
<keyword evidence="10" id="KW-1185">Reference proteome</keyword>
<dbReference type="InterPro" id="IPR011701">
    <property type="entry name" value="MFS"/>
</dbReference>
<feature type="transmembrane region" description="Helical" evidence="7">
    <location>
        <begin position="397"/>
        <end position="421"/>
    </location>
</feature>
<dbReference type="FunFam" id="1.20.1250.20:FF:000106">
    <property type="entry name" value="MFS transporter, putative"/>
    <property type="match status" value="1"/>
</dbReference>
<feature type="compositionally biased region" description="Basic and acidic residues" evidence="6">
    <location>
        <begin position="1"/>
        <end position="17"/>
    </location>
</feature>
<feature type="transmembrane region" description="Helical" evidence="7">
    <location>
        <begin position="461"/>
        <end position="481"/>
    </location>
</feature>
<feature type="transmembrane region" description="Helical" evidence="7">
    <location>
        <begin position="433"/>
        <end position="455"/>
    </location>
</feature>
<comment type="subcellular location">
    <subcellularLocation>
        <location evidence="1">Membrane</location>
        <topology evidence="1">Multi-pass membrane protein</topology>
    </subcellularLocation>
</comment>
<feature type="transmembrane region" description="Helical" evidence="7">
    <location>
        <begin position="306"/>
        <end position="327"/>
    </location>
</feature>
<dbReference type="PANTHER" id="PTHR43791">
    <property type="entry name" value="PERMEASE-RELATED"/>
    <property type="match status" value="1"/>
</dbReference>
<feature type="transmembrane region" description="Helical" evidence="7">
    <location>
        <begin position="164"/>
        <end position="183"/>
    </location>
</feature>
<dbReference type="Proteomes" id="UP000807716">
    <property type="component" value="Unassembled WGS sequence"/>
</dbReference>
<accession>A0A9P6Q2Q9</accession>
<dbReference type="AlphaFoldDB" id="A0A9P6Q2Q9"/>
<reference evidence="9" key="1">
    <citation type="journal article" date="2020" name="Fungal Divers.">
        <title>Resolving the Mortierellaceae phylogeny through synthesis of multi-gene phylogenetics and phylogenomics.</title>
        <authorList>
            <person name="Vandepol N."/>
            <person name="Liber J."/>
            <person name="Desiro A."/>
            <person name="Na H."/>
            <person name="Kennedy M."/>
            <person name="Barry K."/>
            <person name="Grigoriev I.V."/>
            <person name="Miller A.N."/>
            <person name="O'Donnell K."/>
            <person name="Stajich J.E."/>
            <person name="Bonito G."/>
        </authorList>
    </citation>
    <scope>NUCLEOTIDE SEQUENCE</scope>
    <source>
        <strain evidence="9">BC1065</strain>
    </source>
</reference>
<feature type="transmembrane region" description="Helical" evidence="7">
    <location>
        <begin position="339"/>
        <end position="359"/>
    </location>
</feature>
<dbReference type="GO" id="GO:0022857">
    <property type="term" value="F:transmembrane transporter activity"/>
    <property type="evidence" value="ECO:0007669"/>
    <property type="project" value="InterPro"/>
</dbReference>
<feature type="transmembrane region" description="Helical" evidence="7">
    <location>
        <begin position="63"/>
        <end position="80"/>
    </location>
</feature>
<feature type="transmembrane region" description="Helical" evidence="7">
    <location>
        <begin position="371"/>
        <end position="391"/>
    </location>
</feature>
<evidence type="ECO:0000256" key="7">
    <source>
        <dbReference type="SAM" id="Phobius"/>
    </source>
</evidence>
<evidence type="ECO:0000256" key="6">
    <source>
        <dbReference type="SAM" id="MobiDB-lite"/>
    </source>
</evidence>
<keyword evidence="3 7" id="KW-0812">Transmembrane</keyword>